<reference evidence="8 9" key="1">
    <citation type="journal article" date="2013" name="Genome Biol.">
        <title>The genome sequence of the most widely cultivated cacao type and its use to identify candidate genes regulating pod color.</title>
        <authorList>
            <person name="Motamayor J.C."/>
            <person name="Mockaitis K."/>
            <person name="Schmutz J."/>
            <person name="Haiminen N."/>
            <person name="Iii D.L."/>
            <person name="Cornejo O."/>
            <person name="Findley S.D."/>
            <person name="Zheng P."/>
            <person name="Utro F."/>
            <person name="Royaert S."/>
            <person name="Saski C."/>
            <person name="Jenkins J."/>
            <person name="Podicheti R."/>
            <person name="Zhao M."/>
            <person name="Scheffler B.E."/>
            <person name="Stack J.C."/>
            <person name="Feltus F.A."/>
            <person name="Mustiga G.M."/>
            <person name="Amores F."/>
            <person name="Phillips W."/>
            <person name="Marelli J.P."/>
            <person name="May G.D."/>
            <person name="Shapiro H."/>
            <person name="Ma J."/>
            <person name="Bustamante C.D."/>
            <person name="Schnell R.J."/>
            <person name="Main D."/>
            <person name="Gilbert D."/>
            <person name="Parida L."/>
            <person name="Kuhn D.N."/>
        </authorList>
    </citation>
    <scope>NUCLEOTIDE SEQUENCE [LARGE SCALE GENOMIC DNA]</scope>
    <source>
        <strain evidence="9">cv. Matina 1-6</strain>
    </source>
</reference>
<protein>
    <submittedName>
        <fullName evidence="8">Zinc finger C-x8-C-x5-C-x3-H type family protein isoform 2</fullName>
    </submittedName>
</protein>
<organism evidence="8 9">
    <name type="scientific">Theobroma cacao</name>
    <name type="common">Cacao</name>
    <name type="synonym">Cocoa</name>
    <dbReference type="NCBI Taxonomy" id="3641"/>
    <lineage>
        <taxon>Eukaryota</taxon>
        <taxon>Viridiplantae</taxon>
        <taxon>Streptophyta</taxon>
        <taxon>Embryophyta</taxon>
        <taxon>Tracheophyta</taxon>
        <taxon>Spermatophyta</taxon>
        <taxon>Magnoliopsida</taxon>
        <taxon>eudicotyledons</taxon>
        <taxon>Gunneridae</taxon>
        <taxon>Pentapetalae</taxon>
        <taxon>rosids</taxon>
        <taxon>malvids</taxon>
        <taxon>Malvales</taxon>
        <taxon>Malvaceae</taxon>
        <taxon>Byttnerioideae</taxon>
        <taxon>Theobroma</taxon>
    </lineage>
</organism>
<dbReference type="GO" id="GO:0008270">
    <property type="term" value="F:zinc ion binding"/>
    <property type="evidence" value="ECO:0007669"/>
    <property type="project" value="UniProtKB-KW"/>
</dbReference>
<sequence>MPDNRQVQNNAVSNQSADNIEEAILRLKINDNNQEVGYSKSTAYPDRPGEPDCSYYLRTGLCGYGTNCRFNHPTYAAQGGQYREELPERVGQPDCGYFLKTGTCKYGPTCKYHHPKDRNGAGPVTFNIVGLPMRQDEKPCPYYMRTGSCKFGVACKFHHPQPPSASAGLPVNGPVSSSILPPSGVPYAGGLPTWSLPRAPYVSGPRLQGPQSYMPVVVSPSQSIIPGQAVCSSYTMYGLCKYGPTCRFDHPYVGYPYNYGLSLPLSVFDTSLLTYQRISPTAHTSEAPLSSKLPDWARNTDSVSKKHQNLETKNSDDPPEQAASPPHSLQSSSKASHD</sequence>
<keyword evidence="4" id="KW-0238">DNA-binding</keyword>
<dbReference type="InterPro" id="IPR050974">
    <property type="entry name" value="Plant_ZF_CCCH"/>
</dbReference>
<keyword evidence="1 5" id="KW-0479">Metal-binding</keyword>
<dbReference type="Pfam" id="PF00642">
    <property type="entry name" value="zf-CCCH"/>
    <property type="match status" value="4"/>
</dbReference>
<keyword evidence="2 5" id="KW-0863">Zinc-finger</keyword>
<feature type="compositionally biased region" description="Polar residues" evidence="6">
    <location>
        <begin position="327"/>
        <end position="338"/>
    </location>
</feature>
<dbReference type="GO" id="GO:0003729">
    <property type="term" value="F:mRNA binding"/>
    <property type="evidence" value="ECO:0007669"/>
    <property type="project" value="UniProtKB-ARBA"/>
</dbReference>
<feature type="region of interest" description="Disordered" evidence="6">
    <location>
        <begin position="283"/>
        <end position="338"/>
    </location>
</feature>
<gene>
    <name evidence="8" type="ORF">TCM_002195</name>
</gene>
<feature type="domain" description="C3H1-type" evidence="7">
    <location>
        <begin position="225"/>
        <end position="253"/>
    </location>
</feature>
<dbReference type="Gene3D" id="4.10.1000.10">
    <property type="entry name" value="Zinc finger, CCCH-type"/>
    <property type="match status" value="1"/>
</dbReference>
<evidence type="ECO:0000259" key="7">
    <source>
        <dbReference type="PROSITE" id="PS50103"/>
    </source>
</evidence>
<evidence type="ECO:0000313" key="8">
    <source>
        <dbReference type="EMBL" id="EOX93355.1"/>
    </source>
</evidence>
<evidence type="ECO:0000256" key="5">
    <source>
        <dbReference type="PROSITE-ProRule" id="PRU00723"/>
    </source>
</evidence>
<dbReference type="AlphaFoldDB" id="A0A061DKY0"/>
<keyword evidence="9" id="KW-1185">Reference proteome</keyword>
<dbReference type="InterPro" id="IPR000571">
    <property type="entry name" value="Znf_CCCH"/>
</dbReference>
<feature type="zinc finger region" description="C3H1-type" evidence="5">
    <location>
        <begin position="89"/>
        <end position="117"/>
    </location>
</feature>
<feature type="zinc finger region" description="C3H1-type" evidence="5">
    <location>
        <begin position="225"/>
        <end position="253"/>
    </location>
</feature>
<evidence type="ECO:0000256" key="6">
    <source>
        <dbReference type="SAM" id="MobiDB-lite"/>
    </source>
</evidence>
<feature type="zinc finger region" description="C3H1-type" evidence="5">
    <location>
        <begin position="47"/>
        <end position="75"/>
    </location>
</feature>
<feature type="zinc finger region" description="C3H1-type" evidence="5">
    <location>
        <begin position="134"/>
        <end position="162"/>
    </location>
</feature>
<dbReference type="InterPro" id="IPR036855">
    <property type="entry name" value="Znf_CCCH_sf"/>
</dbReference>
<name>A0A061DKY0_THECC</name>
<evidence type="ECO:0000256" key="2">
    <source>
        <dbReference type="ARBA" id="ARBA00022771"/>
    </source>
</evidence>
<keyword evidence="3 5" id="KW-0862">Zinc</keyword>
<accession>A0A061DKY0</accession>
<dbReference type="PANTHER" id="PTHR12506:SF50">
    <property type="entry name" value="ZINC FINGER CCCH DOMAIN-CONTAINING PROTEIN 26"/>
    <property type="match status" value="1"/>
</dbReference>
<evidence type="ECO:0000313" key="9">
    <source>
        <dbReference type="Proteomes" id="UP000026915"/>
    </source>
</evidence>
<feature type="domain" description="C3H1-type" evidence="7">
    <location>
        <begin position="47"/>
        <end position="75"/>
    </location>
</feature>
<dbReference type="GO" id="GO:0003677">
    <property type="term" value="F:DNA binding"/>
    <property type="evidence" value="ECO:0007669"/>
    <property type="project" value="UniProtKB-KW"/>
</dbReference>
<feature type="domain" description="C3H1-type" evidence="7">
    <location>
        <begin position="134"/>
        <end position="162"/>
    </location>
</feature>
<dbReference type="SUPFAM" id="SSF90229">
    <property type="entry name" value="CCCH zinc finger"/>
    <property type="match status" value="4"/>
</dbReference>
<dbReference type="Gramene" id="EOX93355">
    <property type="protein sequence ID" value="EOX93355"/>
    <property type="gene ID" value="TCM_002195"/>
</dbReference>
<evidence type="ECO:0000256" key="1">
    <source>
        <dbReference type="ARBA" id="ARBA00022723"/>
    </source>
</evidence>
<evidence type="ECO:0000256" key="4">
    <source>
        <dbReference type="ARBA" id="ARBA00023125"/>
    </source>
</evidence>
<proteinExistence type="predicted"/>
<dbReference type="PANTHER" id="PTHR12506">
    <property type="entry name" value="PROTEIN PHOSPHATASE RELATED"/>
    <property type="match status" value="1"/>
</dbReference>
<feature type="domain" description="C3H1-type" evidence="7">
    <location>
        <begin position="89"/>
        <end position="117"/>
    </location>
</feature>
<evidence type="ECO:0000256" key="3">
    <source>
        <dbReference type="ARBA" id="ARBA00022833"/>
    </source>
</evidence>
<dbReference type="EMBL" id="CM001879">
    <property type="protein sequence ID" value="EOX93355.1"/>
    <property type="molecule type" value="Genomic_DNA"/>
</dbReference>
<dbReference type="Gene3D" id="3.30.1370.210">
    <property type="match status" value="1"/>
</dbReference>
<dbReference type="Proteomes" id="UP000026915">
    <property type="component" value="Chromosome 1"/>
</dbReference>
<dbReference type="PROSITE" id="PS50103">
    <property type="entry name" value="ZF_C3H1"/>
    <property type="match status" value="4"/>
</dbReference>
<dbReference type="SMART" id="SM00356">
    <property type="entry name" value="ZnF_C3H1"/>
    <property type="match status" value="4"/>
</dbReference>